<evidence type="ECO:0000259" key="10">
    <source>
        <dbReference type="PROSITE" id="PS50929"/>
    </source>
</evidence>
<dbReference type="InterPro" id="IPR036640">
    <property type="entry name" value="ABC1_TM_sf"/>
</dbReference>
<dbReference type="OrthoDB" id="9808328at2"/>
<organism evidence="11 12">
    <name type="scientific">Paracoccus sulfuroxidans</name>
    <dbReference type="NCBI Taxonomy" id="384678"/>
    <lineage>
        <taxon>Bacteria</taxon>
        <taxon>Pseudomonadati</taxon>
        <taxon>Pseudomonadota</taxon>
        <taxon>Alphaproteobacteria</taxon>
        <taxon>Rhodobacterales</taxon>
        <taxon>Paracoccaceae</taxon>
        <taxon>Paracoccus</taxon>
    </lineage>
</organism>
<dbReference type="InterPro" id="IPR039421">
    <property type="entry name" value="Type_1_exporter"/>
</dbReference>
<dbReference type="SUPFAM" id="SSF52540">
    <property type="entry name" value="P-loop containing nucleoside triphosphate hydrolases"/>
    <property type="match status" value="1"/>
</dbReference>
<keyword evidence="5 11" id="KW-0067">ATP-binding</keyword>
<dbReference type="GO" id="GO:0005524">
    <property type="term" value="F:ATP binding"/>
    <property type="evidence" value="ECO:0007669"/>
    <property type="project" value="UniProtKB-KW"/>
</dbReference>
<dbReference type="GO" id="GO:0005886">
    <property type="term" value="C:plasma membrane"/>
    <property type="evidence" value="ECO:0007669"/>
    <property type="project" value="UniProtKB-SubCell"/>
</dbReference>
<comment type="caution">
    <text evidence="11">The sequence shown here is derived from an EMBL/GenBank/DDBJ whole genome shotgun (WGS) entry which is preliminary data.</text>
</comment>
<dbReference type="GO" id="GO:0015421">
    <property type="term" value="F:ABC-type oligopeptide transporter activity"/>
    <property type="evidence" value="ECO:0007669"/>
    <property type="project" value="TreeGrafter"/>
</dbReference>
<evidence type="ECO:0000256" key="3">
    <source>
        <dbReference type="ARBA" id="ARBA00022692"/>
    </source>
</evidence>
<dbReference type="Proteomes" id="UP000316225">
    <property type="component" value="Unassembled WGS sequence"/>
</dbReference>
<feature type="transmembrane region" description="Helical" evidence="8">
    <location>
        <begin position="135"/>
        <end position="152"/>
    </location>
</feature>
<feature type="transmembrane region" description="Helical" evidence="8">
    <location>
        <begin position="53"/>
        <end position="77"/>
    </location>
</feature>
<evidence type="ECO:0000256" key="1">
    <source>
        <dbReference type="ARBA" id="ARBA00004651"/>
    </source>
</evidence>
<dbReference type="InterPro" id="IPR017871">
    <property type="entry name" value="ABC_transporter-like_CS"/>
</dbReference>
<gene>
    <name evidence="11" type="ORF">IQ24_03051</name>
</gene>
<dbReference type="PROSITE" id="PS50893">
    <property type="entry name" value="ABC_TRANSPORTER_2"/>
    <property type="match status" value="1"/>
</dbReference>
<dbReference type="RefSeq" id="WP_145399145.1">
    <property type="nucleotide sequence ID" value="NZ_VLKU01000010.1"/>
</dbReference>
<feature type="transmembrane region" description="Helical" evidence="8">
    <location>
        <begin position="245"/>
        <end position="264"/>
    </location>
</feature>
<proteinExistence type="predicted"/>
<evidence type="ECO:0000313" key="11">
    <source>
        <dbReference type="EMBL" id="TWI31193.1"/>
    </source>
</evidence>
<dbReference type="SUPFAM" id="SSF90123">
    <property type="entry name" value="ABC transporter transmembrane region"/>
    <property type="match status" value="1"/>
</dbReference>
<accession>A0A562NGH5</accession>
<keyword evidence="3 8" id="KW-0812">Transmembrane</keyword>
<dbReference type="AlphaFoldDB" id="A0A562NGH5"/>
<evidence type="ECO:0000256" key="5">
    <source>
        <dbReference type="ARBA" id="ARBA00022840"/>
    </source>
</evidence>
<dbReference type="PANTHER" id="PTHR43394:SF1">
    <property type="entry name" value="ATP-BINDING CASSETTE SUB-FAMILY B MEMBER 10, MITOCHONDRIAL"/>
    <property type="match status" value="1"/>
</dbReference>
<keyword evidence="4" id="KW-0547">Nucleotide-binding</keyword>
<feature type="transmembrane region" description="Helical" evidence="8">
    <location>
        <begin position="12"/>
        <end position="41"/>
    </location>
</feature>
<evidence type="ECO:0000256" key="2">
    <source>
        <dbReference type="ARBA" id="ARBA00022448"/>
    </source>
</evidence>
<dbReference type="Gene3D" id="3.40.50.300">
    <property type="entry name" value="P-loop containing nucleotide triphosphate hydrolases"/>
    <property type="match status" value="1"/>
</dbReference>
<feature type="transmembrane region" description="Helical" evidence="8">
    <location>
        <begin position="158"/>
        <end position="176"/>
    </location>
</feature>
<keyword evidence="6 8" id="KW-1133">Transmembrane helix</keyword>
<protein>
    <submittedName>
        <fullName evidence="11">ATP-binding cassette subfamily B protein</fullName>
    </submittedName>
</protein>
<dbReference type="GO" id="GO:0016887">
    <property type="term" value="F:ATP hydrolysis activity"/>
    <property type="evidence" value="ECO:0007669"/>
    <property type="project" value="InterPro"/>
</dbReference>
<dbReference type="Pfam" id="PF00005">
    <property type="entry name" value="ABC_tran"/>
    <property type="match status" value="1"/>
</dbReference>
<dbReference type="EMBL" id="VLKU01000010">
    <property type="protein sequence ID" value="TWI31193.1"/>
    <property type="molecule type" value="Genomic_DNA"/>
</dbReference>
<keyword evidence="2" id="KW-0813">Transport</keyword>
<dbReference type="SMART" id="SM00382">
    <property type="entry name" value="AAA"/>
    <property type="match status" value="1"/>
</dbReference>
<sequence>MLRQFFSYYRPFMGLFWLDFGCAVLSGLLELAFPLAITAFIDHLLPQGDWTLTVAAAIGLLILYAVNSGLLVIVIYWGHKLGINIETVMRAKAFDHLTRLSWRWYDRARTGKLVARVTRDLEEIGEVAHHGPEDAFIAIMTFFGAFALMFWVNPQLAVIVALIVPAMLALVIIYGGRMTRTWRNIYSRVGDFNVRLEETLGGVRVVQAFGNEAHENHLFAADNARYRQAKLDAYRVMAASNALQYMGLRLVQVIVMVVGAGFVLNGKLTTGGFVGFLLLVGVFYRPLEKIAAVIETYPRGIAGFRRYQELLATEPEIADSPDAVEAPALRGNISFEGVSFEYDADRPIIRDIDLTIRAGETIAFVGPSGAGKTTLLALLPRFYEPTSGRITVDGMELSHMRLNSLRKQIGLVSQDVFLFGGTLRENIAYGRLGATDSEIRSAAAQAQLTALIDSLPEGLDTIVGERGVMLSGGQKQRVAIARAFLKNPPILILDEATSALDSHTEREIQDSLDRLAVGRTTLIIAHRLGTIRNADRIVVLNQGSIAEIGNHEELLGRGGIYAQLAS</sequence>
<dbReference type="FunFam" id="3.40.50.300:FF:000287">
    <property type="entry name" value="Multidrug ABC transporter ATP-binding protein"/>
    <property type="match status" value="1"/>
</dbReference>
<dbReference type="InterPro" id="IPR003439">
    <property type="entry name" value="ABC_transporter-like_ATP-bd"/>
</dbReference>
<evidence type="ECO:0000256" key="6">
    <source>
        <dbReference type="ARBA" id="ARBA00022989"/>
    </source>
</evidence>
<keyword evidence="12" id="KW-1185">Reference proteome</keyword>
<keyword evidence="7 8" id="KW-0472">Membrane</keyword>
<dbReference type="InterPro" id="IPR011527">
    <property type="entry name" value="ABC1_TM_dom"/>
</dbReference>
<dbReference type="InterPro" id="IPR003593">
    <property type="entry name" value="AAA+_ATPase"/>
</dbReference>
<dbReference type="CDD" id="cd18549">
    <property type="entry name" value="ABC_6TM_YwjA_like"/>
    <property type="match status" value="1"/>
</dbReference>
<feature type="domain" description="ABC transmembrane type-1" evidence="10">
    <location>
        <begin position="17"/>
        <end position="299"/>
    </location>
</feature>
<evidence type="ECO:0000259" key="9">
    <source>
        <dbReference type="PROSITE" id="PS50893"/>
    </source>
</evidence>
<feature type="domain" description="ABC transporter" evidence="9">
    <location>
        <begin position="333"/>
        <end position="566"/>
    </location>
</feature>
<dbReference type="PROSITE" id="PS50929">
    <property type="entry name" value="ABC_TM1F"/>
    <property type="match status" value="1"/>
</dbReference>
<comment type="subcellular location">
    <subcellularLocation>
        <location evidence="1">Cell membrane</location>
        <topology evidence="1">Multi-pass membrane protein</topology>
    </subcellularLocation>
</comment>
<dbReference type="PROSITE" id="PS00211">
    <property type="entry name" value="ABC_TRANSPORTER_1"/>
    <property type="match status" value="1"/>
</dbReference>
<dbReference type="InterPro" id="IPR027417">
    <property type="entry name" value="P-loop_NTPase"/>
</dbReference>
<dbReference type="Pfam" id="PF00664">
    <property type="entry name" value="ABC_membrane"/>
    <property type="match status" value="1"/>
</dbReference>
<feature type="transmembrane region" description="Helical" evidence="8">
    <location>
        <begin position="270"/>
        <end position="287"/>
    </location>
</feature>
<evidence type="ECO:0000256" key="8">
    <source>
        <dbReference type="SAM" id="Phobius"/>
    </source>
</evidence>
<dbReference type="PANTHER" id="PTHR43394">
    <property type="entry name" value="ATP-DEPENDENT PERMEASE MDL1, MITOCHONDRIAL"/>
    <property type="match status" value="1"/>
</dbReference>
<evidence type="ECO:0000256" key="4">
    <source>
        <dbReference type="ARBA" id="ARBA00022741"/>
    </source>
</evidence>
<name>A0A562NGH5_9RHOB</name>
<dbReference type="Gene3D" id="1.20.1560.10">
    <property type="entry name" value="ABC transporter type 1, transmembrane domain"/>
    <property type="match status" value="1"/>
</dbReference>
<evidence type="ECO:0000313" key="12">
    <source>
        <dbReference type="Proteomes" id="UP000316225"/>
    </source>
</evidence>
<reference evidence="11 12" key="1">
    <citation type="journal article" date="2015" name="Stand. Genomic Sci.">
        <title>Genomic Encyclopedia of Bacterial and Archaeal Type Strains, Phase III: the genomes of soil and plant-associated and newly described type strains.</title>
        <authorList>
            <person name="Whitman W.B."/>
            <person name="Woyke T."/>
            <person name="Klenk H.P."/>
            <person name="Zhou Y."/>
            <person name="Lilburn T.G."/>
            <person name="Beck B.J."/>
            <person name="De Vos P."/>
            <person name="Vandamme P."/>
            <person name="Eisen J.A."/>
            <person name="Garrity G."/>
            <person name="Hugenholtz P."/>
            <person name="Kyrpides N.C."/>
        </authorList>
    </citation>
    <scope>NUCLEOTIDE SEQUENCE [LARGE SCALE GENOMIC DNA]</scope>
    <source>
        <strain evidence="11 12">CGMCC 1.5364</strain>
    </source>
</reference>
<evidence type="ECO:0000256" key="7">
    <source>
        <dbReference type="ARBA" id="ARBA00023136"/>
    </source>
</evidence>